<sequence>MKEKYTNYNQDSESQRLSDQAFAFDLFEHIHELKIRHRGKYIFFSLNLSQNIKTRIQKLETMPLITPLTKKHNNMVSSLDNEYTIRLEDFQKLIVEFEILCL</sequence>
<dbReference type="EMBL" id="JWZT01002018">
    <property type="protein sequence ID" value="KII70568.1"/>
    <property type="molecule type" value="Genomic_DNA"/>
</dbReference>
<dbReference type="Proteomes" id="UP000031668">
    <property type="component" value="Unassembled WGS sequence"/>
</dbReference>
<protein>
    <submittedName>
        <fullName evidence="1">Uncharacterized protein</fullName>
    </submittedName>
</protein>
<proteinExistence type="predicted"/>
<comment type="caution">
    <text evidence="1">The sequence shown here is derived from an EMBL/GenBank/DDBJ whole genome shotgun (WGS) entry which is preliminary data.</text>
</comment>
<name>A0A0C2JMH6_THEKT</name>
<gene>
    <name evidence="1" type="ORF">RF11_04927</name>
</gene>
<reference evidence="1 2" key="1">
    <citation type="journal article" date="2014" name="Genome Biol. Evol.">
        <title>The genome of the myxosporean Thelohanellus kitauei shows adaptations to nutrient acquisition within its fish host.</title>
        <authorList>
            <person name="Yang Y."/>
            <person name="Xiong J."/>
            <person name="Zhou Z."/>
            <person name="Huo F."/>
            <person name="Miao W."/>
            <person name="Ran C."/>
            <person name="Liu Y."/>
            <person name="Zhang J."/>
            <person name="Feng J."/>
            <person name="Wang M."/>
            <person name="Wang M."/>
            <person name="Wang L."/>
            <person name="Yao B."/>
        </authorList>
    </citation>
    <scope>NUCLEOTIDE SEQUENCE [LARGE SCALE GENOMIC DNA]</scope>
    <source>
        <strain evidence="1">Wuqing</strain>
    </source>
</reference>
<evidence type="ECO:0000313" key="1">
    <source>
        <dbReference type="EMBL" id="KII70568.1"/>
    </source>
</evidence>
<evidence type="ECO:0000313" key="2">
    <source>
        <dbReference type="Proteomes" id="UP000031668"/>
    </source>
</evidence>
<organism evidence="1 2">
    <name type="scientific">Thelohanellus kitauei</name>
    <name type="common">Myxosporean</name>
    <dbReference type="NCBI Taxonomy" id="669202"/>
    <lineage>
        <taxon>Eukaryota</taxon>
        <taxon>Metazoa</taxon>
        <taxon>Cnidaria</taxon>
        <taxon>Myxozoa</taxon>
        <taxon>Myxosporea</taxon>
        <taxon>Bivalvulida</taxon>
        <taxon>Platysporina</taxon>
        <taxon>Myxobolidae</taxon>
        <taxon>Thelohanellus</taxon>
    </lineage>
</organism>
<dbReference type="AlphaFoldDB" id="A0A0C2JMH6"/>
<keyword evidence="2" id="KW-1185">Reference proteome</keyword>
<accession>A0A0C2JMH6</accession>